<keyword evidence="3" id="KW-0862">Zinc</keyword>
<keyword evidence="3" id="KW-0863">Zinc-finger</keyword>
<dbReference type="OrthoDB" id="9808253at2"/>
<protein>
    <submittedName>
        <fullName evidence="3">Putative zinc-finger</fullName>
    </submittedName>
</protein>
<proteinExistence type="predicted"/>
<keyword evidence="1" id="KW-1133">Transmembrane helix</keyword>
<keyword evidence="4" id="KW-1185">Reference proteome</keyword>
<evidence type="ECO:0000259" key="2">
    <source>
        <dbReference type="Pfam" id="PF13490"/>
    </source>
</evidence>
<keyword evidence="1" id="KW-0472">Membrane</keyword>
<dbReference type="Proteomes" id="UP000199315">
    <property type="component" value="Unassembled WGS sequence"/>
</dbReference>
<dbReference type="AlphaFoldDB" id="A0A1D3TPS9"/>
<keyword evidence="1" id="KW-0812">Transmembrane</keyword>
<sequence>MICTESEKLVIPYINNELSGRKLEEFMNHIKTCSACYEELEINFTLFAAVWELDNNPNASYDIKNMFLERLRLTEKRIKRLRKINVLSRIVKITAAAAIAFTLFAQAAAWTEDGILESGRNILFEFADMNNIEGGDKNE</sequence>
<dbReference type="GO" id="GO:0008270">
    <property type="term" value="F:zinc ion binding"/>
    <property type="evidence" value="ECO:0007669"/>
    <property type="project" value="UniProtKB-KW"/>
</dbReference>
<keyword evidence="3" id="KW-0479">Metal-binding</keyword>
<gene>
    <name evidence="3" type="ORF">SAMN05421730_1001594</name>
</gene>
<feature type="domain" description="Putative zinc-finger" evidence="2">
    <location>
        <begin position="3"/>
        <end position="36"/>
    </location>
</feature>
<dbReference type="InterPro" id="IPR027383">
    <property type="entry name" value="Znf_put"/>
</dbReference>
<evidence type="ECO:0000313" key="4">
    <source>
        <dbReference type="Proteomes" id="UP000199315"/>
    </source>
</evidence>
<dbReference type="RefSeq" id="WP_091229769.1">
    <property type="nucleotide sequence ID" value="NZ_FMKA01000001.1"/>
</dbReference>
<dbReference type="STRING" id="1619234.SAMN05421730_1001594"/>
<reference evidence="3 4" key="1">
    <citation type="submission" date="2016-09" db="EMBL/GenBank/DDBJ databases">
        <authorList>
            <person name="Capua I."/>
            <person name="De Benedictis P."/>
            <person name="Joannis T."/>
            <person name="Lombin L.H."/>
            <person name="Cattoli G."/>
        </authorList>
    </citation>
    <scope>NUCLEOTIDE SEQUENCE [LARGE SCALE GENOMIC DNA]</scope>
    <source>
        <strain evidence="3 4">GluBS11</strain>
    </source>
</reference>
<dbReference type="Pfam" id="PF13490">
    <property type="entry name" value="zf-HC2"/>
    <property type="match status" value="1"/>
</dbReference>
<name>A0A1D3TPS9_9FIRM</name>
<dbReference type="EMBL" id="FMKA01000001">
    <property type="protein sequence ID" value="SCP95472.1"/>
    <property type="molecule type" value="Genomic_DNA"/>
</dbReference>
<feature type="transmembrane region" description="Helical" evidence="1">
    <location>
        <begin position="86"/>
        <end position="110"/>
    </location>
</feature>
<organism evidence="3 4">
    <name type="scientific">Anaerobium acetethylicum</name>
    <dbReference type="NCBI Taxonomy" id="1619234"/>
    <lineage>
        <taxon>Bacteria</taxon>
        <taxon>Bacillati</taxon>
        <taxon>Bacillota</taxon>
        <taxon>Clostridia</taxon>
        <taxon>Lachnospirales</taxon>
        <taxon>Lachnospiraceae</taxon>
        <taxon>Anaerobium</taxon>
    </lineage>
</organism>
<evidence type="ECO:0000256" key="1">
    <source>
        <dbReference type="SAM" id="Phobius"/>
    </source>
</evidence>
<evidence type="ECO:0000313" key="3">
    <source>
        <dbReference type="EMBL" id="SCP95472.1"/>
    </source>
</evidence>
<accession>A0A1D3TPS9</accession>